<dbReference type="SUPFAM" id="SSF49464">
    <property type="entry name" value="Carboxypeptidase regulatory domain-like"/>
    <property type="match status" value="1"/>
</dbReference>
<accession>A0A2M9R5W3</accession>
<dbReference type="InterPro" id="IPR008969">
    <property type="entry name" value="CarboxyPept-like_regulatory"/>
</dbReference>
<dbReference type="RefSeq" id="WP_100677797.1">
    <property type="nucleotide sequence ID" value="NZ_NIPO01000001.1"/>
</dbReference>
<dbReference type="OrthoDB" id="848221at2"/>
<evidence type="ECO:0000313" key="2">
    <source>
        <dbReference type="EMBL" id="PJR04234.1"/>
    </source>
</evidence>
<name>A0A2M9R5W3_9FLAO</name>
<dbReference type="Pfam" id="PF13715">
    <property type="entry name" value="CarbopepD_reg_2"/>
    <property type="match status" value="1"/>
</dbReference>
<feature type="chain" id="PRO_5014903024" description="Carboxypeptidase-like regulatory domain-containing protein" evidence="1">
    <location>
        <begin position="18"/>
        <end position="294"/>
    </location>
</feature>
<comment type="caution">
    <text evidence="2">The sequence shown here is derived from an EMBL/GenBank/DDBJ whole genome shotgun (WGS) entry which is preliminary data.</text>
</comment>
<reference evidence="2 3" key="1">
    <citation type="submission" date="2017-06" db="EMBL/GenBank/DDBJ databases">
        <title>Description of Avrilella dinanensis gen. nov. sp. nov.</title>
        <authorList>
            <person name="Leyer C."/>
            <person name="Sassi M."/>
            <person name="Minet J."/>
            <person name="Kayal S."/>
            <person name="Cattoir V."/>
        </authorList>
    </citation>
    <scope>NUCLEOTIDE SEQUENCE [LARGE SCALE GENOMIC DNA]</scope>
    <source>
        <strain evidence="2 3">UR159</strain>
    </source>
</reference>
<organism evidence="2 3">
    <name type="scientific">Avrilella dinanensis</name>
    <dbReference type="NCBI Taxonomy" id="2008672"/>
    <lineage>
        <taxon>Bacteria</taxon>
        <taxon>Pseudomonadati</taxon>
        <taxon>Bacteroidota</taxon>
        <taxon>Flavobacteriia</taxon>
        <taxon>Flavobacteriales</taxon>
        <taxon>Flavobacteriaceae</taxon>
        <taxon>Avrilella</taxon>
    </lineage>
</organism>
<sequence>MKKLLWLFLLLPFCAQAQISGRLLDSETHEPIPYAQITIANPKVQTYSTENGQFNFTQLDYDKNYTLSIDALGYFNKEINTSELSNSPDILLDLNEEVLPELYIIPENAKTKIRTYGQTKEGSKNTLIGACNSDYLKLIDKESKESDFEDGEYGILFRNKGLSKILSAHLHIHQNTLKRALIKIQLYEISGGKPIKPIVHEPIIFDIRDKQVGWFKINLENQNIYLDKGIKKVAMFIKTVDTEYYQDKEDNCLYFTGIFPSLNNTIIYRHLNDEGFSKIPLSFPLYLTVETYSW</sequence>
<dbReference type="AlphaFoldDB" id="A0A2M9R5W3"/>
<proteinExistence type="predicted"/>
<evidence type="ECO:0000256" key="1">
    <source>
        <dbReference type="SAM" id="SignalP"/>
    </source>
</evidence>
<protein>
    <recommendedName>
        <fullName evidence="4">Carboxypeptidase-like regulatory domain-containing protein</fullName>
    </recommendedName>
</protein>
<feature type="signal peptide" evidence="1">
    <location>
        <begin position="1"/>
        <end position="17"/>
    </location>
</feature>
<keyword evidence="1" id="KW-0732">Signal</keyword>
<gene>
    <name evidence="2" type="ORF">CDL10_06610</name>
</gene>
<keyword evidence="3" id="KW-1185">Reference proteome</keyword>
<dbReference type="EMBL" id="NIPO01000001">
    <property type="protein sequence ID" value="PJR04234.1"/>
    <property type="molecule type" value="Genomic_DNA"/>
</dbReference>
<dbReference type="Proteomes" id="UP000231960">
    <property type="component" value="Unassembled WGS sequence"/>
</dbReference>
<evidence type="ECO:0008006" key="4">
    <source>
        <dbReference type="Google" id="ProtNLM"/>
    </source>
</evidence>
<evidence type="ECO:0000313" key="3">
    <source>
        <dbReference type="Proteomes" id="UP000231960"/>
    </source>
</evidence>
<dbReference type="Gene3D" id="2.60.40.1120">
    <property type="entry name" value="Carboxypeptidase-like, regulatory domain"/>
    <property type="match status" value="1"/>
</dbReference>